<comment type="caution">
    <text evidence="1">The sequence shown here is derived from an EMBL/GenBank/DDBJ whole genome shotgun (WGS) entry which is preliminary data.</text>
</comment>
<evidence type="ECO:0000313" key="2">
    <source>
        <dbReference type="Proteomes" id="UP001166286"/>
    </source>
</evidence>
<protein>
    <submittedName>
        <fullName evidence="1">Uncharacterized protein</fullName>
    </submittedName>
</protein>
<gene>
    <name evidence="1" type="ORF">JMJ35_009977</name>
</gene>
<dbReference type="EMBL" id="JAFEKC020000023">
    <property type="protein sequence ID" value="KAK0507454.1"/>
    <property type="molecule type" value="Genomic_DNA"/>
</dbReference>
<proteinExistence type="predicted"/>
<evidence type="ECO:0000313" key="1">
    <source>
        <dbReference type="EMBL" id="KAK0507454.1"/>
    </source>
</evidence>
<name>A0AA39QT67_9LECA</name>
<keyword evidence="2" id="KW-1185">Reference proteome</keyword>
<reference evidence="1" key="1">
    <citation type="submission" date="2023-03" db="EMBL/GenBank/DDBJ databases">
        <title>Complete genome of Cladonia borealis.</title>
        <authorList>
            <person name="Park H."/>
        </authorList>
    </citation>
    <scope>NUCLEOTIDE SEQUENCE</scope>
    <source>
        <strain evidence="1">ANT050790</strain>
    </source>
</reference>
<dbReference type="AlphaFoldDB" id="A0AA39QT67"/>
<accession>A0AA39QT67</accession>
<organism evidence="1 2">
    <name type="scientific">Cladonia borealis</name>
    <dbReference type="NCBI Taxonomy" id="184061"/>
    <lineage>
        <taxon>Eukaryota</taxon>
        <taxon>Fungi</taxon>
        <taxon>Dikarya</taxon>
        <taxon>Ascomycota</taxon>
        <taxon>Pezizomycotina</taxon>
        <taxon>Lecanoromycetes</taxon>
        <taxon>OSLEUM clade</taxon>
        <taxon>Lecanoromycetidae</taxon>
        <taxon>Lecanorales</taxon>
        <taxon>Lecanorineae</taxon>
        <taxon>Cladoniaceae</taxon>
        <taxon>Cladonia</taxon>
    </lineage>
</organism>
<sequence length="226" mass="24890">MNPTTSAAGGAPYRFLEPQDLGLPNHPKASSICGEILNPGGSASGVKRTVIGGIISIHNTFYAMTSANAHFNAMHPYEVQYESQELDYALCRITPSLAVPNRDRSHPLLYYAQEEQLTPGDVYVLGGNGPHLGYLHYFDTRIGGFPSDVKIGTIMMGQNVGAKFAMGAWVVRGQMVLGYVVHTSPTRDKRMYCHMIPIKQAFADIEREYGQKVVFGQELHDNMPKN</sequence>
<dbReference type="Proteomes" id="UP001166286">
    <property type="component" value="Unassembled WGS sequence"/>
</dbReference>